<name>A0A1V8RS64_9HYPH</name>
<protein>
    <submittedName>
        <fullName evidence="5">GntR family transcriptional regulator</fullName>
    </submittedName>
</protein>
<feature type="domain" description="HTH gntR-type" evidence="4">
    <location>
        <begin position="14"/>
        <end position="81"/>
    </location>
</feature>
<comment type="caution">
    <text evidence="5">The sequence shown here is derived from an EMBL/GenBank/DDBJ whole genome shotgun (WGS) entry which is preliminary data.</text>
</comment>
<dbReference type="SUPFAM" id="SSF48008">
    <property type="entry name" value="GntR ligand-binding domain-like"/>
    <property type="match status" value="1"/>
</dbReference>
<dbReference type="GO" id="GO:0003677">
    <property type="term" value="F:DNA binding"/>
    <property type="evidence" value="ECO:0007669"/>
    <property type="project" value="UniProtKB-KW"/>
</dbReference>
<dbReference type="Gene3D" id="1.20.120.530">
    <property type="entry name" value="GntR ligand-binding domain-like"/>
    <property type="match status" value="1"/>
</dbReference>
<dbReference type="PANTHER" id="PTHR43537:SF39">
    <property type="entry name" value="HTH-TYPE TRANSCRIPTIONAL REGULATOR MCBR"/>
    <property type="match status" value="1"/>
</dbReference>
<dbReference type="Proteomes" id="UP000191905">
    <property type="component" value="Unassembled WGS sequence"/>
</dbReference>
<dbReference type="InterPro" id="IPR036388">
    <property type="entry name" value="WH-like_DNA-bd_sf"/>
</dbReference>
<dbReference type="Pfam" id="PF07729">
    <property type="entry name" value="FCD"/>
    <property type="match status" value="1"/>
</dbReference>
<dbReference type="STRING" id="1873176.BFN67_16615"/>
<evidence type="ECO:0000313" key="6">
    <source>
        <dbReference type="Proteomes" id="UP000191905"/>
    </source>
</evidence>
<evidence type="ECO:0000259" key="4">
    <source>
        <dbReference type="PROSITE" id="PS50949"/>
    </source>
</evidence>
<dbReference type="InterPro" id="IPR011711">
    <property type="entry name" value="GntR_C"/>
</dbReference>
<keyword evidence="3" id="KW-0804">Transcription</keyword>
<sequence>MKSALDTMEPIERVTLGDRVHEELCDLLMAGKLFPGDKLSLRNVAATMGVSMMPVREAVTRLVAEEALTVAPNRAVSVPVMTLTRLRELTLIRSEIEGFAVAQAALHRTDKELMRMRSLDEQFRAAVKSDSPNAEKSLKLNKDLHFAVYNAARLPLLSGIIQGLWLKVGPVINLDLRSSSERLRSGDAEQCHARLVAAIEAHEPDKARAALTDDILSSSQFIQSTGILPD</sequence>
<dbReference type="InterPro" id="IPR036390">
    <property type="entry name" value="WH_DNA-bd_sf"/>
</dbReference>
<keyword evidence="2" id="KW-0238">DNA-binding</keyword>
<dbReference type="SUPFAM" id="SSF46785">
    <property type="entry name" value="Winged helix' DNA-binding domain"/>
    <property type="match status" value="1"/>
</dbReference>
<dbReference type="SMART" id="SM00345">
    <property type="entry name" value="HTH_GNTR"/>
    <property type="match status" value="1"/>
</dbReference>
<evidence type="ECO:0000313" key="5">
    <source>
        <dbReference type="EMBL" id="OQM76062.1"/>
    </source>
</evidence>
<proteinExistence type="predicted"/>
<dbReference type="Gene3D" id="1.10.10.10">
    <property type="entry name" value="Winged helix-like DNA-binding domain superfamily/Winged helix DNA-binding domain"/>
    <property type="match status" value="1"/>
</dbReference>
<keyword evidence="6" id="KW-1185">Reference proteome</keyword>
<dbReference type="InterPro" id="IPR000524">
    <property type="entry name" value="Tscrpt_reg_HTH_GntR"/>
</dbReference>
<accession>A0A1V8RS64</accession>
<evidence type="ECO:0000256" key="2">
    <source>
        <dbReference type="ARBA" id="ARBA00023125"/>
    </source>
</evidence>
<dbReference type="PROSITE" id="PS50949">
    <property type="entry name" value="HTH_GNTR"/>
    <property type="match status" value="1"/>
</dbReference>
<dbReference type="InterPro" id="IPR008920">
    <property type="entry name" value="TF_FadR/GntR_C"/>
</dbReference>
<dbReference type="OrthoDB" id="9815654at2"/>
<reference evidence="5 6" key="1">
    <citation type="journal article" date="2016" name="Int. J. Syst. Evol. Microbiol.">
        <title>Pseudaminobacter manganicus sp. nov., isolated from sludge of a manganese mine.</title>
        <authorList>
            <person name="Li J."/>
            <person name="Huang J."/>
            <person name="Liao S."/>
            <person name="Wang G."/>
        </authorList>
    </citation>
    <scope>NUCLEOTIDE SEQUENCE [LARGE SCALE GENOMIC DNA]</scope>
    <source>
        <strain evidence="5 6">JH-7</strain>
    </source>
</reference>
<dbReference type="AlphaFoldDB" id="A0A1V8RS64"/>
<dbReference type="RefSeq" id="WP_080919248.1">
    <property type="nucleotide sequence ID" value="NZ_MDET01000011.1"/>
</dbReference>
<evidence type="ECO:0000256" key="3">
    <source>
        <dbReference type="ARBA" id="ARBA00023163"/>
    </source>
</evidence>
<organism evidence="5 6">
    <name type="scientific">Manganibacter manganicus</name>
    <dbReference type="NCBI Taxonomy" id="1873176"/>
    <lineage>
        <taxon>Bacteria</taxon>
        <taxon>Pseudomonadati</taxon>
        <taxon>Pseudomonadota</taxon>
        <taxon>Alphaproteobacteria</taxon>
        <taxon>Hyphomicrobiales</taxon>
        <taxon>Phyllobacteriaceae</taxon>
        <taxon>Manganibacter</taxon>
    </lineage>
</organism>
<dbReference type="GO" id="GO:0003700">
    <property type="term" value="F:DNA-binding transcription factor activity"/>
    <property type="evidence" value="ECO:0007669"/>
    <property type="project" value="InterPro"/>
</dbReference>
<dbReference type="Pfam" id="PF00392">
    <property type="entry name" value="GntR"/>
    <property type="match status" value="1"/>
</dbReference>
<gene>
    <name evidence="5" type="ORF">BFN67_16615</name>
</gene>
<keyword evidence="1" id="KW-0805">Transcription regulation</keyword>
<dbReference type="EMBL" id="MDET01000011">
    <property type="protein sequence ID" value="OQM76062.1"/>
    <property type="molecule type" value="Genomic_DNA"/>
</dbReference>
<evidence type="ECO:0000256" key="1">
    <source>
        <dbReference type="ARBA" id="ARBA00023015"/>
    </source>
</evidence>
<dbReference type="SMART" id="SM00895">
    <property type="entry name" value="FCD"/>
    <property type="match status" value="1"/>
</dbReference>
<dbReference type="PANTHER" id="PTHR43537">
    <property type="entry name" value="TRANSCRIPTIONAL REGULATOR, GNTR FAMILY"/>
    <property type="match status" value="1"/>
</dbReference>